<proteinExistence type="predicted"/>
<dbReference type="OrthoDB" id="6096468at2759"/>
<dbReference type="Proteomes" id="UP000596742">
    <property type="component" value="Unassembled WGS sequence"/>
</dbReference>
<feature type="compositionally biased region" description="Basic residues" evidence="1">
    <location>
        <begin position="1"/>
        <end position="10"/>
    </location>
</feature>
<gene>
    <name evidence="2" type="ORF">MGAL_10B026222</name>
</gene>
<reference evidence="2" key="1">
    <citation type="submission" date="2018-11" db="EMBL/GenBank/DDBJ databases">
        <authorList>
            <person name="Alioto T."/>
            <person name="Alioto T."/>
        </authorList>
    </citation>
    <scope>NUCLEOTIDE SEQUENCE</scope>
</reference>
<evidence type="ECO:0000313" key="2">
    <source>
        <dbReference type="EMBL" id="VDI66877.1"/>
    </source>
</evidence>
<organism evidence="2 3">
    <name type="scientific">Mytilus galloprovincialis</name>
    <name type="common">Mediterranean mussel</name>
    <dbReference type="NCBI Taxonomy" id="29158"/>
    <lineage>
        <taxon>Eukaryota</taxon>
        <taxon>Metazoa</taxon>
        <taxon>Spiralia</taxon>
        <taxon>Lophotrochozoa</taxon>
        <taxon>Mollusca</taxon>
        <taxon>Bivalvia</taxon>
        <taxon>Autobranchia</taxon>
        <taxon>Pteriomorphia</taxon>
        <taxon>Mytilida</taxon>
        <taxon>Mytiloidea</taxon>
        <taxon>Mytilidae</taxon>
        <taxon>Mytilinae</taxon>
        <taxon>Mytilus</taxon>
    </lineage>
</organism>
<name>A0A8B6GNV3_MYTGA</name>
<evidence type="ECO:0000256" key="1">
    <source>
        <dbReference type="SAM" id="MobiDB-lite"/>
    </source>
</evidence>
<feature type="region of interest" description="Disordered" evidence="1">
    <location>
        <begin position="1"/>
        <end position="37"/>
    </location>
</feature>
<dbReference type="EMBL" id="UYJE01008752">
    <property type="protein sequence ID" value="VDI66877.1"/>
    <property type="molecule type" value="Genomic_DNA"/>
</dbReference>
<keyword evidence="3" id="KW-1185">Reference proteome</keyword>
<comment type="caution">
    <text evidence="2">The sequence shown here is derived from an EMBL/GenBank/DDBJ whole genome shotgun (WGS) entry which is preliminary data.</text>
</comment>
<dbReference type="AlphaFoldDB" id="A0A8B6GNV3"/>
<feature type="region of interest" description="Disordered" evidence="1">
    <location>
        <begin position="230"/>
        <end position="251"/>
    </location>
</feature>
<protein>
    <submittedName>
        <fullName evidence="2">Uncharacterized protein</fullName>
    </submittedName>
</protein>
<evidence type="ECO:0000313" key="3">
    <source>
        <dbReference type="Proteomes" id="UP000596742"/>
    </source>
</evidence>
<accession>A0A8B6GNV3</accession>
<sequence>MSASIHKRQRRENSDDSDDEWTGESSGSSQKCIPHDTSEWTDNTLRKLNISWHQTITNSPNELLDLVNVPILSEELENTSTYIENKLDFDMTFDDIDLDFKAVYDKFSGLQQLLRNSAGETPSSFEPVRTYGIEFLAALKKLVVSRAYALNSYKASFLTILESFCKMCQLFGSNVYMKRRCKIHGQEVNSKPDLVFEIDNSPFETAHKLENFSGASTLCVAEVKKHIHSKVHKKRRETSSDTTSDNSDVNKDLQETDAITKVSLILPYEINGSSQHAGQLLLETKHSLFLFSKASIGIMFTETKVMMTCLKLSRNYLLHMEKGLNETDSGIIYYTKMYDILKAEDRKELITALLRLSCCADAIKLTKT</sequence>